<organism evidence="9 10">
    <name type="scientific">Candidatus Avimonoglobus intestinipullorum</name>
    <dbReference type="NCBI Taxonomy" id="2840699"/>
    <lineage>
        <taxon>Bacteria</taxon>
        <taxon>Bacillati</taxon>
        <taxon>Bacillota</taxon>
        <taxon>Clostridia</taxon>
        <taxon>Eubacteriales</taxon>
        <taxon>Candidatus Avimonoglobus</taxon>
    </lineage>
</organism>
<dbReference type="EMBL" id="DVND01000132">
    <property type="protein sequence ID" value="HIU48703.1"/>
    <property type="molecule type" value="Genomic_DNA"/>
</dbReference>
<keyword evidence="6 8" id="KW-0472">Membrane</keyword>
<keyword evidence="3 8" id="KW-0812">Transmembrane</keyword>
<feature type="transmembrane region" description="Helical" evidence="8">
    <location>
        <begin position="70"/>
        <end position="86"/>
    </location>
</feature>
<dbReference type="HAMAP" id="MF_01521">
    <property type="entry name" value="MntP_pump"/>
    <property type="match status" value="1"/>
</dbReference>
<evidence type="ECO:0000256" key="6">
    <source>
        <dbReference type="ARBA" id="ARBA00023136"/>
    </source>
</evidence>
<evidence type="ECO:0000313" key="10">
    <source>
        <dbReference type="Proteomes" id="UP000824111"/>
    </source>
</evidence>
<evidence type="ECO:0000256" key="8">
    <source>
        <dbReference type="HAMAP-Rule" id="MF_01521"/>
    </source>
</evidence>
<feature type="transmembrane region" description="Helical" evidence="8">
    <location>
        <begin position="6"/>
        <end position="24"/>
    </location>
</feature>
<dbReference type="PANTHER" id="PTHR35529:SF1">
    <property type="entry name" value="MANGANESE EFFLUX PUMP MNTP-RELATED"/>
    <property type="match status" value="1"/>
</dbReference>
<evidence type="ECO:0000256" key="3">
    <source>
        <dbReference type="ARBA" id="ARBA00022692"/>
    </source>
</evidence>
<dbReference type="GO" id="GO:0005384">
    <property type="term" value="F:manganese ion transmembrane transporter activity"/>
    <property type="evidence" value="ECO:0007669"/>
    <property type="project" value="UniProtKB-UniRule"/>
</dbReference>
<accession>A0A9D1LVA2</accession>
<evidence type="ECO:0000256" key="4">
    <source>
        <dbReference type="ARBA" id="ARBA00022989"/>
    </source>
</evidence>
<reference evidence="9" key="1">
    <citation type="submission" date="2020-10" db="EMBL/GenBank/DDBJ databases">
        <authorList>
            <person name="Gilroy R."/>
        </authorList>
    </citation>
    <scope>NUCLEOTIDE SEQUENCE</scope>
    <source>
        <strain evidence="9">ChiSjej4B22-9803</strain>
    </source>
</reference>
<gene>
    <name evidence="8" type="primary">mntP</name>
    <name evidence="9" type="ORF">IAB04_05020</name>
</gene>
<keyword evidence="2 8" id="KW-1003">Cell membrane</keyword>
<proteinExistence type="inferred from homology"/>
<comment type="caution">
    <text evidence="9">The sequence shown here is derived from an EMBL/GenBank/DDBJ whole genome shotgun (WGS) entry which is preliminary data.</text>
</comment>
<dbReference type="Pfam" id="PF02659">
    <property type="entry name" value="Mntp"/>
    <property type="match status" value="1"/>
</dbReference>
<evidence type="ECO:0000256" key="1">
    <source>
        <dbReference type="ARBA" id="ARBA00022448"/>
    </source>
</evidence>
<dbReference type="Proteomes" id="UP000824111">
    <property type="component" value="Unassembled WGS sequence"/>
</dbReference>
<dbReference type="PANTHER" id="PTHR35529">
    <property type="entry name" value="MANGANESE EFFLUX PUMP MNTP-RELATED"/>
    <property type="match status" value="1"/>
</dbReference>
<name>A0A9D1LVA2_9FIRM</name>
<comment type="similarity">
    <text evidence="8">Belongs to the MntP (TC 9.B.29) family.</text>
</comment>
<evidence type="ECO:0000256" key="5">
    <source>
        <dbReference type="ARBA" id="ARBA00023065"/>
    </source>
</evidence>
<keyword evidence="5 8" id="KW-0406">Ion transport</keyword>
<evidence type="ECO:0000256" key="7">
    <source>
        <dbReference type="ARBA" id="ARBA00023211"/>
    </source>
</evidence>
<feature type="transmembrane region" description="Helical" evidence="8">
    <location>
        <begin position="132"/>
        <end position="153"/>
    </location>
</feature>
<keyword evidence="1 8" id="KW-0813">Transport</keyword>
<comment type="subcellular location">
    <subcellularLocation>
        <location evidence="8">Cell membrane</location>
        <topology evidence="8">Multi-pass membrane protein</topology>
    </subcellularLocation>
</comment>
<keyword evidence="4 8" id="KW-1133">Transmembrane helix</keyword>
<dbReference type="InterPro" id="IPR003810">
    <property type="entry name" value="Mntp/YtaF"/>
</dbReference>
<protein>
    <recommendedName>
        <fullName evidence="8">Putative manganese efflux pump MntP</fullName>
    </recommendedName>
</protein>
<comment type="function">
    <text evidence="8">Probably functions as a manganese efflux pump.</text>
</comment>
<feature type="transmembrane region" description="Helical" evidence="8">
    <location>
        <begin position="36"/>
        <end position="58"/>
    </location>
</feature>
<dbReference type="InterPro" id="IPR022929">
    <property type="entry name" value="Put_MntP"/>
</dbReference>
<dbReference type="AlphaFoldDB" id="A0A9D1LVA2"/>
<keyword evidence="7 8" id="KW-0464">Manganese</keyword>
<feature type="transmembrane region" description="Helical" evidence="8">
    <location>
        <begin position="165"/>
        <end position="182"/>
    </location>
</feature>
<sequence length="187" mass="19951">MDIVSLFFIAVGLAMDAFSVAVTDGITLRRVRIRDALLVGVFFGGFQFVMPCIGWLLGSTFSSYIQQCDHWIAFVLLAFIGGKMIYEALKPGEDTGAVRNPLDLKVLTLLAIATSIDALAVGVTFATMHVSLLSAACVIGVVAFVFSAVGLFIGNKFGNLFGNKAEIIGGVVLIGIGLKILIEHLFF</sequence>
<dbReference type="GO" id="GO:0005886">
    <property type="term" value="C:plasma membrane"/>
    <property type="evidence" value="ECO:0007669"/>
    <property type="project" value="UniProtKB-SubCell"/>
</dbReference>
<evidence type="ECO:0000313" key="9">
    <source>
        <dbReference type="EMBL" id="HIU48703.1"/>
    </source>
</evidence>
<reference evidence="9" key="2">
    <citation type="journal article" date="2021" name="PeerJ">
        <title>Extensive microbial diversity within the chicken gut microbiome revealed by metagenomics and culture.</title>
        <authorList>
            <person name="Gilroy R."/>
            <person name="Ravi A."/>
            <person name="Getino M."/>
            <person name="Pursley I."/>
            <person name="Horton D.L."/>
            <person name="Alikhan N.F."/>
            <person name="Baker D."/>
            <person name="Gharbi K."/>
            <person name="Hall N."/>
            <person name="Watson M."/>
            <person name="Adriaenssens E.M."/>
            <person name="Foster-Nyarko E."/>
            <person name="Jarju S."/>
            <person name="Secka A."/>
            <person name="Antonio M."/>
            <person name="Oren A."/>
            <person name="Chaudhuri R.R."/>
            <person name="La Ragione R."/>
            <person name="Hildebrand F."/>
            <person name="Pallen M.J."/>
        </authorList>
    </citation>
    <scope>NUCLEOTIDE SEQUENCE</scope>
    <source>
        <strain evidence="9">ChiSjej4B22-9803</strain>
    </source>
</reference>
<evidence type="ECO:0000256" key="2">
    <source>
        <dbReference type="ARBA" id="ARBA00022475"/>
    </source>
</evidence>
<feature type="transmembrane region" description="Helical" evidence="8">
    <location>
        <begin position="106"/>
        <end position="126"/>
    </location>
</feature>